<feature type="signal peptide" evidence="1">
    <location>
        <begin position="1"/>
        <end position="26"/>
    </location>
</feature>
<dbReference type="RefSeq" id="WP_189423622.1">
    <property type="nucleotide sequence ID" value="NZ_BMZE01000001.1"/>
</dbReference>
<evidence type="ECO:0000313" key="3">
    <source>
        <dbReference type="Proteomes" id="UP000646579"/>
    </source>
</evidence>
<keyword evidence="1" id="KW-0732">Signal</keyword>
<protein>
    <submittedName>
        <fullName evidence="2">Uncharacterized protein</fullName>
    </submittedName>
</protein>
<sequence>MDTKAAIFALLSVWGVGTCMALPASAQDIETETEAGDDGETSKNPLLNRVWVRADETGLPGPMHIFLQDGTLVSDSCWETYRLSEWQQVSTSRISWDEDGMKIDADIASLNEGELVLRLHRIGGSVEEQRFTAANVPYVCPDIET</sequence>
<accession>A0A918VPY2</accession>
<dbReference type="EMBL" id="BMZE01000001">
    <property type="protein sequence ID" value="GHA15633.1"/>
    <property type="molecule type" value="Genomic_DNA"/>
</dbReference>
<evidence type="ECO:0000256" key="1">
    <source>
        <dbReference type="SAM" id="SignalP"/>
    </source>
</evidence>
<reference evidence="2" key="2">
    <citation type="submission" date="2020-09" db="EMBL/GenBank/DDBJ databases">
        <authorList>
            <person name="Sun Q."/>
            <person name="Kim S."/>
        </authorList>
    </citation>
    <scope>NUCLEOTIDE SEQUENCE</scope>
    <source>
        <strain evidence="2">KCTC 32437</strain>
    </source>
</reference>
<keyword evidence="3" id="KW-1185">Reference proteome</keyword>
<feature type="chain" id="PRO_5037227616" evidence="1">
    <location>
        <begin position="27"/>
        <end position="145"/>
    </location>
</feature>
<evidence type="ECO:0000313" key="2">
    <source>
        <dbReference type="EMBL" id="GHA15633.1"/>
    </source>
</evidence>
<organism evidence="2 3">
    <name type="scientific">Devosia pacifica</name>
    <dbReference type="NCBI Taxonomy" id="1335967"/>
    <lineage>
        <taxon>Bacteria</taxon>
        <taxon>Pseudomonadati</taxon>
        <taxon>Pseudomonadota</taxon>
        <taxon>Alphaproteobacteria</taxon>
        <taxon>Hyphomicrobiales</taxon>
        <taxon>Devosiaceae</taxon>
        <taxon>Devosia</taxon>
    </lineage>
</organism>
<proteinExistence type="predicted"/>
<dbReference type="AlphaFoldDB" id="A0A918VPY2"/>
<dbReference type="Proteomes" id="UP000646579">
    <property type="component" value="Unassembled WGS sequence"/>
</dbReference>
<name>A0A918VPY2_9HYPH</name>
<gene>
    <name evidence="2" type="ORF">GCM10007989_08010</name>
</gene>
<reference evidence="2" key="1">
    <citation type="journal article" date="2014" name="Int. J. Syst. Evol. Microbiol.">
        <title>Complete genome sequence of Corynebacterium casei LMG S-19264T (=DSM 44701T), isolated from a smear-ripened cheese.</title>
        <authorList>
            <consortium name="US DOE Joint Genome Institute (JGI-PGF)"/>
            <person name="Walter F."/>
            <person name="Albersmeier A."/>
            <person name="Kalinowski J."/>
            <person name="Ruckert C."/>
        </authorList>
    </citation>
    <scope>NUCLEOTIDE SEQUENCE</scope>
    <source>
        <strain evidence="2">KCTC 32437</strain>
    </source>
</reference>
<comment type="caution">
    <text evidence="2">The sequence shown here is derived from an EMBL/GenBank/DDBJ whole genome shotgun (WGS) entry which is preliminary data.</text>
</comment>